<proteinExistence type="predicted"/>
<feature type="transmembrane region" description="Helical" evidence="5">
    <location>
        <begin position="348"/>
        <end position="372"/>
    </location>
</feature>
<feature type="domain" description="O-antigen ligase-related" evidence="6">
    <location>
        <begin position="233"/>
        <end position="332"/>
    </location>
</feature>
<accession>A0A9D2ZSI3</accession>
<sequence length="426" mass="46995">MLTPTHRHNRFLSAVAPTAGAPLPAWPILVLLYGFPLVWAMGMMQFAPTLLAAAMIVLMVMRRHVLVHSTMWIWFALMFWGLICIVSVDTASEFLGWFQRYMNIFNVGIYTLYFFNARERIPNHIMLGGLLTIWFTVVILGYLALAFPDFRLPTPMSFILPGALLNNELVKDYVLPPMAEVQWPWGAEVAYIRPSAPFPYANSWGLAYALLTPVVFAVMTGVHSKKIQLGLGFAVALSLVPAVATSNRGMFIGLGSAFAYVLFRLLLKGDWRALGIGAMLGVSVVTYLMVSGAVGDILGRQEYSDSTGGRASLYELTFEYALRSPLVGYGTSKMADSVGVSMGTQGQVWALMFCFGFVGLGLFLLYVVSVLINTWNIASITGMWVHSVIVAALAVVFFYSFDVIQLTVLMLSVALMMRSRMYGEGL</sequence>
<keyword evidence="2 5" id="KW-0812">Transmembrane</keyword>
<feature type="transmembrane region" description="Helical" evidence="5">
    <location>
        <begin position="201"/>
        <end position="220"/>
    </location>
</feature>
<protein>
    <submittedName>
        <fullName evidence="7">O-antigen ligase domain-containing protein</fullName>
    </submittedName>
</protein>
<organism evidence="7 8">
    <name type="scientific">Candidatus Rothia avistercoris</name>
    <dbReference type="NCBI Taxonomy" id="2840479"/>
    <lineage>
        <taxon>Bacteria</taxon>
        <taxon>Bacillati</taxon>
        <taxon>Actinomycetota</taxon>
        <taxon>Actinomycetes</taxon>
        <taxon>Micrococcales</taxon>
        <taxon>Micrococcaceae</taxon>
        <taxon>Rothia</taxon>
    </lineage>
</organism>
<dbReference type="GO" id="GO:0016020">
    <property type="term" value="C:membrane"/>
    <property type="evidence" value="ECO:0007669"/>
    <property type="project" value="UniProtKB-SubCell"/>
</dbReference>
<keyword evidence="4 5" id="KW-0472">Membrane</keyword>
<feature type="transmembrane region" description="Helical" evidence="5">
    <location>
        <begin position="384"/>
        <end position="417"/>
    </location>
</feature>
<feature type="transmembrane region" description="Helical" evidence="5">
    <location>
        <begin position="127"/>
        <end position="147"/>
    </location>
</feature>
<feature type="transmembrane region" description="Helical" evidence="5">
    <location>
        <begin position="227"/>
        <end position="244"/>
    </location>
</feature>
<reference evidence="7" key="1">
    <citation type="journal article" date="2021" name="PeerJ">
        <title>Extensive microbial diversity within the chicken gut microbiome revealed by metagenomics and culture.</title>
        <authorList>
            <person name="Gilroy R."/>
            <person name="Ravi A."/>
            <person name="Getino M."/>
            <person name="Pursley I."/>
            <person name="Horton D.L."/>
            <person name="Alikhan N.F."/>
            <person name="Baker D."/>
            <person name="Gharbi K."/>
            <person name="Hall N."/>
            <person name="Watson M."/>
            <person name="Adriaenssens E.M."/>
            <person name="Foster-Nyarko E."/>
            <person name="Jarju S."/>
            <person name="Secka A."/>
            <person name="Antonio M."/>
            <person name="Oren A."/>
            <person name="Chaudhuri R.R."/>
            <person name="La Ragione R."/>
            <person name="Hildebrand F."/>
            <person name="Pallen M.J."/>
        </authorList>
    </citation>
    <scope>NUCLEOTIDE SEQUENCE</scope>
    <source>
        <strain evidence="7">ChiHjej10B9-4811</strain>
    </source>
</reference>
<gene>
    <name evidence="7" type="ORF">H9908_03490</name>
</gene>
<comment type="subcellular location">
    <subcellularLocation>
        <location evidence="1">Membrane</location>
        <topology evidence="1">Multi-pass membrane protein</topology>
    </subcellularLocation>
</comment>
<keyword evidence="3 5" id="KW-1133">Transmembrane helix</keyword>
<feature type="transmembrane region" description="Helical" evidence="5">
    <location>
        <begin position="274"/>
        <end position="294"/>
    </location>
</feature>
<evidence type="ECO:0000313" key="8">
    <source>
        <dbReference type="Proteomes" id="UP000823908"/>
    </source>
</evidence>
<keyword evidence="7" id="KW-0436">Ligase</keyword>
<dbReference type="Proteomes" id="UP000823908">
    <property type="component" value="Unassembled WGS sequence"/>
</dbReference>
<feature type="transmembrane region" description="Helical" evidence="5">
    <location>
        <begin position="39"/>
        <end position="60"/>
    </location>
</feature>
<evidence type="ECO:0000313" key="7">
    <source>
        <dbReference type="EMBL" id="HJD50917.1"/>
    </source>
</evidence>
<feature type="transmembrane region" description="Helical" evidence="5">
    <location>
        <begin position="97"/>
        <end position="115"/>
    </location>
</feature>
<evidence type="ECO:0000259" key="6">
    <source>
        <dbReference type="Pfam" id="PF04932"/>
    </source>
</evidence>
<feature type="transmembrane region" description="Helical" evidence="5">
    <location>
        <begin position="72"/>
        <end position="91"/>
    </location>
</feature>
<evidence type="ECO:0000256" key="3">
    <source>
        <dbReference type="ARBA" id="ARBA00022989"/>
    </source>
</evidence>
<feature type="transmembrane region" description="Helical" evidence="5">
    <location>
        <begin position="250"/>
        <end position="267"/>
    </location>
</feature>
<feature type="transmembrane region" description="Helical" evidence="5">
    <location>
        <begin position="12"/>
        <end position="33"/>
    </location>
</feature>
<reference evidence="7" key="2">
    <citation type="submission" date="2021-04" db="EMBL/GenBank/DDBJ databases">
        <authorList>
            <person name="Gilroy R."/>
        </authorList>
    </citation>
    <scope>NUCLEOTIDE SEQUENCE</scope>
    <source>
        <strain evidence="7">ChiHjej10B9-4811</strain>
    </source>
</reference>
<name>A0A9D2ZSI3_9MICC</name>
<evidence type="ECO:0000256" key="5">
    <source>
        <dbReference type="SAM" id="Phobius"/>
    </source>
</evidence>
<dbReference type="GO" id="GO:0016874">
    <property type="term" value="F:ligase activity"/>
    <property type="evidence" value="ECO:0007669"/>
    <property type="project" value="UniProtKB-KW"/>
</dbReference>
<evidence type="ECO:0000256" key="2">
    <source>
        <dbReference type="ARBA" id="ARBA00022692"/>
    </source>
</evidence>
<dbReference type="AlphaFoldDB" id="A0A9D2ZSI3"/>
<evidence type="ECO:0000256" key="1">
    <source>
        <dbReference type="ARBA" id="ARBA00004141"/>
    </source>
</evidence>
<dbReference type="Pfam" id="PF04932">
    <property type="entry name" value="Wzy_C"/>
    <property type="match status" value="1"/>
</dbReference>
<dbReference type="EMBL" id="DWUS01000086">
    <property type="protein sequence ID" value="HJD50917.1"/>
    <property type="molecule type" value="Genomic_DNA"/>
</dbReference>
<comment type="caution">
    <text evidence="7">The sequence shown here is derived from an EMBL/GenBank/DDBJ whole genome shotgun (WGS) entry which is preliminary data.</text>
</comment>
<evidence type="ECO:0000256" key="4">
    <source>
        <dbReference type="ARBA" id="ARBA00023136"/>
    </source>
</evidence>
<dbReference type="InterPro" id="IPR007016">
    <property type="entry name" value="O-antigen_ligase-rel_domated"/>
</dbReference>